<feature type="transmembrane region" description="Helical" evidence="1">
    <location>
        <begin position="170"/>
        <end position="192"/>
    </location>
</feature>
<dbReference type="EMBL" id="JAHQIW010003351">
    <property type="protein sequence ID" value="KAJ1358271.1"/>
    <property type="molecule type" value="Genomic_DNA"/>
</dbReference>
<sequence length="244" mass="27542">MSHQPEHNSVISQANKIVPLRAKFVGFVLVPNSSVLVASWPLKEAFTTICRSNEYELRRYAQIVFENIYRAKAQRSMSRRAAFWFFATFRAGNTNSKEQLRSEHPREVDREAVAEATEGDPTLAIVELADDFHCGNATVSRMLNAAGKKWNKVALVSKLMRKLIKLQQHVFLVAPSISAIVLIFQALIFVSYKETLFIVNNDSERHWYGMAQGSGGRAGGKVTISIELDIRRQKKGSLLFDKLL</sequence>
<evidence type="ECO:0000256" key="1">
    <source>
        <dbReference type="SAM" id="Phobius"/>
    </source>
</evidence>
<evidence type="ECO:0000313" key="2">
    <source>
        <dbReference type="EMBL" id="KAJ1358271.1"/>
    </source>
</evidence>
<keyword evidence="1" id="KW-1133">Transmembrane helix</keyword>
<evidence type="ECO:0000313" key="3">
    <source>
        <dbReference type="Proteomes" id="UP001196413"/>
    </source>
</evidence>
<comment type="caution">
    <text evidence="2">The sequence shown here is derived from an EMBL/GenBank/DDBJ whole genome shotgun (WGS) entry which is preliminary data.</text>
</comment>
<dbReference type="AlphaFoldDB" id="A0AAD5QTB3"/>
<reference evidence="2" key="1">
    <citation type="submission" date="2021-06" db="EMBL/GenBank/DDBJ databases">
        <title>Parelaphostrongylus tenuis whole genome reference sequence.</title>
        <authorList>
            <person name="Garwood T.J."/>
            <person name="Larsen P.A."/>
            <person name="Fountain-Jones N.M."/>
            <person name="Garbe J.R."/>
            <person name="Macchietto M.G."/>
            <person name="Kania S.A."/>
            <person name="Gerhold R.W."/>
            <person name="Richards J.E."/>
            <person name="Wolf T.M."/>
        </authorList>
    </citation>
    <scope>NUCLEOTIDE SEQUENCE</scope>
    <source>
        <strain evidence="2">MNPRO001-30</strain>
        <tissue evidence="2">Meninges</tissue>
    </source>
</reference>
<keyword evidence="3" id="KW-1185">Reference proteome</keyword>
<keyword evidence="1" id="KW-0472">Membrane</keyword>
<protein>
    <submittedName>
        <fullName evidence="2">Uncharacterized protein</fullName>
    </submittedName>
</protein>
<gene>
    <name evidence="2" type="ORF">KIN20_016664</name>
</gene>
<name>A0AAD5QTB3_PARTN</name>
<keyword evidence="1" id="KW-0812">Transmembrane</keyword>
<organism evidence="2 3">
    <name type="scientific">Parelaphostrongylus tenuis</name>
    <name type="common">Meningeal worm</name>
    <dbReference type="NCBI Taxonomy" id="148309"/>
    <lineage>
        <taxon>Eukaryota</taxon>
        <taxon>Metazoa</taxon>
        <taxon>Ecdysozoa</taxon>
        <taxon>Nematoda</taxon>
        <taxon>Chromadorea</taxon>
        <taxon>Rhabditida</taxon>
        <taxon>Rhabditina</taxon>
        <taxon>Rhabditomorpha</taxon>
        <taxon>Strongyloidea</taxon>
        <taxon>Metastrongylidae</taxon>
        <taxon>Parelaphostrongylus</taxon>
    </lineage>
</organism>
<accession>A0AAD5QTB3</accession>
<proteinExistence type="predicted"/>
<dbReference type="Proteomes" id="UP001196413">
    <property type="component" value="Unassembled WGS sequence"/>
</dbReference>